<proteinExistence type="predicted"/>
<dbReference type="Proteomes" id="UP000275836">
    <property type="component" value="Unassembled WGS sequence"/>
</dbReference>
<dbReference type="EMBL" id="RHGY01000002">
    <property type="protein sequence ID" value="RRG18225.1"/>
    <property type="molecule type" value="Genomic_DNA"/>
</dbReference>
<accession>A0A3P2RFG8</accession>
<evidence type="ECO:0000313" key="1">
    <source>
        <dbReference type="EMBL" id="RRG18225.1"/>
    </source>
</evidence>
<organism evidence="1 2">
    <name type="scientific">Weissella viridescens</name>
    <name type="common">Lactobacillus viridescens</name>
    <dbReference type="NCBI Taxonomy" id="1629"/>
    <lineage>
        <taxon>Bacteria</taxon>
        <taxon>Bacillati</taxon>
        <taxon>Bacillota</taxon>
        <taxon>Bacilli</taxon>
        <taxon>Lactobacillales</taxon>
        <taxon>Lactobacillaceae</taxon>
        <taxon>Weissella</taxon>
    </lineage>
</organism>
<dbReference type="AlphaFoldDB" id="A0A3P2RFG8"/>
<reference evidence="1 2" key="1">
    <citation type="submission" date="2018-10" db="EMBL/GenBank/DDBJ databases">
        <title>Draft genome sequence of Weissella viridescens UCO-SMC3.</title>
        <authorList>
            <person name="Garcia-Cancino A."/>
            <person name="Espinoza-Monje M."/>
            <person name="Albarracin L."/>
            <person name="Garcia-Castillo V."/>
            <person name="Campos-Martin J."/>
            <person name="Nakano Y."/>
            <person name="Guitierrez-Zamorano C."/>
            <person name="Ikeda-Ohtsubo W."/>
            <person name="Morita H."/>
            <person name="Kitazawa H."/>
            <person name="Villena J."/>
        </authorList>
    </citation>
    <scope>NUCLEOTIDE SEQUENCE [LARGE SCALE GENOMIC DNA]</scope>
    <source>
        <strain evidence="1 2">UCO-SMC3</strain>
    </source>
</reference>
<sequence length="71" mass="8540">MKIKPTQEQIDKATLIMEIINESQERYLSQHQLPYNYFDDDTDKQIVAALLARNRQRLTIRINNDNTVEWF</sequence>
<dbReference type="RefSeq" id="WP_124942873.1">
    <property type="nucleotide sequence ID" value="NZ_RHGY01000002.1"/>
</dbReference>
<name>A0A3P2RFG8_WEIVI</name>
<gene>
    <name evidence="1" type="ORF">D3P96_02750</name>
</gene>
<comment type="caution">
    <text evidence="1">The sequence shown here is derived from an EMBL/GenBank/DDBJ whole genome shotgun (WGS) entry which is preliminary data.</text>
</comment>
<evidence type="ECO:0000313" key="2">
    <source>
        <dbReference type="Proteomes" id="UP000275836"/>
    </source>
</evidence>
<protein>
    <submittedName>
        <fullName evidence="1">Uncharacterized protein</fullName>
    </submittedName>
</protein>